<dbReference type="RefSeq" id="WP_013776622.1">
    <property type="nucleotide sequence ID" value="NC_015518.1"/>
</dbReference>
<keyword evidence="2" id="KW-1185">Reference proteome</keyword>
<evidence type="ECO:0000313" key="1">
    <source>
        <dbReference type="EMBL" id="AEE94707.1"/>
    </source>
</evidence>
<proteinExistence type="predicted"/>
<organism evidence="1 2">
    <name type="scientific">Acidianus hospitalis (strain W1)</name>
    <dbReference type="NCBI Taxonomy" id="933801"/>
    <lineage>
        <taxon>Archaea</taxon>
        <taxon>Thermoproteota</taxon>
        <taxon>Thermoprotei</taxon>
        <taxon>Sulfolobales</taxon>
        <taxon>Sulfolobaceae</taxon>
        <taxon>Acidianus</taxon>
    </lineage>
</organism>
<dbReference type="KEGG" id="aho:Ahos_1832"/>
<dbReference type="Proteomes" id="UP000008458">
    <property type="component" value="Chromosome"/>
</dbReference>
<evidence type="ECO:0000313" key="2">
    <source>
        <dbReference type="Proteomes" id="UP000008458"/>
    </source>
</evidence>
<dbReference type="GeneID" id="80457675"/>
<name>F4B787_ACIHW</name>
<reference key="2">
    <citation type="journal article" date="2011" name="Extremophiles">
        <title>Genomic analyses of Acidianus hospitalis W1 a host for studying crenarchaeal virus and plasmid life cycles.</title>
        <authorList>
            <person name="You X.Y."/>
            <person name="Liu C."/>
            <person name="Wang S.Y."/>
            <person name="Jiang C.Y."/>
            <person name="Shah S.A."/>
            <person name="Prangishvili D."/>
            <person name="Liu S.J."/>
            <person name="Garrett R.A."/>
        </authorList>
    </citation>
    <scope>NUCLEOTIDE SEQUENCE</scope>
    <source>
        <strain>W1</strain>
    </source>
</reference>
<dbReference type="EMBL" id="CP002535">
    <property type="protein sequence ID" value="AEE94707.1"/>
    <property type="molecule type" value="Genomic_DNA"/>
</dbReference>
<sequence length="41" mass="4359">MEMYKLNLGIRLAIALLGLALATLGIAHVFFAEPSDSGLID</sequence>
<dbReference type="AlphaFoldDB" id="F4B787"/>
<dbReference type="HOGENOM" id="CLU_3263580_0_0_2"/>
<accession>F4B787</accession>
<protein>
    <submittedName>
        <fullName evidence="1">Uncharacterized protein</fullName>
    </submittedName>
</protein>
<reference evidence="1 2" key="1">
    <citation type="journal article" date="2011" name="Extremophiles">
        <title>Genomic analysis of Acidianus hospitalis W1 a host for studying crenarchaeal virus and plasmid life cycles.</title>
        <authorList>
            <person name="You X.Y."/>
            <person name="Liu C."/>
            <person name="Wang S.Y."/>
            <person name="Jiang C.Y."/>
            <person name="Shah S.A."/>
            <person name="Prangishvili D."/>
            <person name="She Q."/>
            <person name="Liu S.J."/>
            <person name="Garrett R.A."/>
        </authorList>
    </citation>
    <scope>NUCLEOTIDE SEQUENCE [LARGE SCALE GENOMIC DNA]</scope>
    <source>
        <strain evidence="1 2">W1</strain>
    </source>
</reference>
<gene>
    <name evidence="1" type="ordered locus">Ahos_1832</name>
</gene>